<accession>D0UZ94</accession>
<dbReference type="RefSeq" id="WP_012840431.1">
    <property type="nucleotide sequence ID" value="NC_013449.1"/>
</dbReference>
<name>D0UZ94_9ACTN</name>
<proteinExistence type="predicted"/>
<evidence type="ECO:0000313" key="1">
    <source>
        <dbReference type="EMBL" id="ACX85546.1"/>
    </source>
</evidence>
<dbReference type="InterPro" id="IPR046075">
    <property type="entry name" value="DUF6093"/>
</dbReference>
<dbReference type="AlphaFoldDB" id="D0UZ94"/>
<organism evidence="1">
    <name type="scientific">Streptomyces sp. W9</name>
    <dbReference type="NCBI Taxonomy" id="682410"/>
    <lineage>
        <taxon>Bacteria</taxon>
        <taxon>Bacillati</taxon>
        <taxon>Actinomycetota</taxon>
        <taxon>Actinomycetes</taxon>
        <taxon>Kitasatosporales</taxon>
        <taxon>Streptomycetaceae</taxon>
        <taxon>Streptomyces</taxon>
    </lineage>
</organism>
<dbReference type="Pfam" id="PF19586">
    <property type="entry name" value="DUF6093"/>
    <property type="match status" value="1"/>
</dbReference>
<dbReference type="EMBL" id="GQ983381">
    <property type="protein sequence ID" value="ACX85546.1"/>
    <property type="molecule type" value="Genomic_DNA"/>
</dbReference>
<geneLocation type="plasmid" evidence="1">
    <name>pCQ3</name>
</geneLocation>
<protein>
    <submittedName>
        <fullName evidence="1">PCQ3_45</fullName>
    </submittedName>
</protein>
<gene>
    <name evidence="1" type="ORF">pCQ3.45</name>
</gene>
<reference evidence="1" key="1">
    <citation type="journal article" date="2010" name="J. Bacteriol.">
        <title>Characterization of the replication, transfer, and plasmid/lytic phage cycle of the Streptomyces plasmid-phage pZL12.</title>
        <authorList>
            <person name="Zhong L."/>
            <person name="Cheng Q."/>
            <person name="Tian X."/>
            <person name="Zhao L."/>
            <person name="Qin Z."/>
        </authorList>
    </citation>
    <scope>NUCLEOTIDE SEQUENCE</scope>
    <source>
        <strain evidence="1">W9</strain>
        <plasmid evidence="1">pCQ3</plasmid>
    </source>
</reference>
<sequence length="148" mass="15323">MAGLDQALAGVVTWIGTNLLIDTIGVTVPASGPPVLDPATGHLIYPDDLVVYEGPGAVIPAGAAVERSMVPDTTLPWAAQTKSAYMLLTPLDAPVPPEGAVVTVTAVHDPARRALLGRSWTCADPGQASTVEVVRRTPLDQNRLPEAA</sequence>
<keyword evidence="1" id="KW-0614">Plasmid</keyword>